<dbReference type="AlphaFoldDB" id="A0A3G8LR27"/>
<gene>
    <name evidence="3" type="ORF">EGC82_03420</name>
</gene>
<feature type="domain" description="Tyr recombinase" evidence="2">
    <location>
        <begin position="285"/>
        <end position="474"/>
    </location>
</feature>
<dbReference type="KEGG" id="slj:EGC82_03420"/>
<dbReference type="SUPFAM" id="SSF56349">
    <property type="entry name" value="DNA breaking-rejoining enzymes"/>
    <property type="match status" value="1"/>
</dbReference>
<dbReference type="InterPro" id="IPR002104">
    <property type="entry name" value="Integrase_catalytic"/>
</dbReference>
<reference evidence="4" key="1">
    <citation type="submission" date="2018-11" db="EMBL/GenBank/DDBJ databases">
        <title>Shewanella sp. M2.</title>
        <authorList>
            <person name="Hwang Y.J."/>
            <person name="Hwang C.Y."/>
        </authorList>
    </citation>
    <scope>NUCLEOTIDE SEQUENCE [LARGE SCALE GENOMIC DNA]</scope>
    <source>
        <strain evidence="4">LMG 19866</strain>
    </source>
</reference>
<keyword evidence="4" id="KW-1185">Reference proteome</keyword>
<proteinExistence type="predicted"/>
<organism evidence="3 4">
    <name type="scientific">Shewanella livingstonensis</name>
    <dbReference type="NCBI Taxonomy" id="150120"/>
    <lineage>
        <taxon>Bacteria</taxon>
        <taxon>Pseudomonadati</taxon>
        <taxon>Pseudomonadota</taxon>
        <taxon>Gammaproteobacteria</taxon>
        <taxon>Alteromonadales</taxon>
        <taxon>Shewanellaceae</taxon>
        <taxon>Shewanella</taxon>
    </lineage>
</organism>
<dbReference type="GO" id="GO:0006310">
    <property type="term" value="P:DNA recombination"/>
    <property type="evidence" value="ECO:0007669"/>
    <property type="project" value="UniProtKB-KW"/>
</dbReference>
<evidence type="ECO:0000259" key="2">
    <source>
        <dbReference type="PROSITE" id="PS51898"/>
    </source>
</evidence>
<dbReference type="OrthoDB" id="9784724at2"/>
<dbReference type="InterPro" id="IPR046668">
    <property type="entry name" value="DUF6538"/>
</dbReference>
<evidence type="ECO:0000313" key="3">
    <source>
        <dbReference type="EMBL" id="AZG71894.1"/>
    </source>
</evidence>
<sequence length="478" mass="54563">MLQTVLQTETQTIPYTLQRNGIYYLRLRVPKIIREATSLPPVIRQSLHTKSPRVAKKIVNNIISQFDDLRSSLMARKVSEGFITHFATVVEFGENGQPKRATTYDSKDSAADNETAMKHSLALAKLDIPHKVEPEQASVVAGVGISLSESFELYFTWRSELYKNNRYGLSKEALRSRTASFQKLLLVVGDIDIAHVTSTHIWDTLSVIDNMPRLNQLPYSREKRLEVWIDAAKKRSIPDHDLVASKQAGEALKDYQSLFSKFLAKLKDHISVVPTRDVSVDVETLSYAALSRKQMAAVVGYWEVQPSSDYKWIILLAAYSGARRGDIFNLKISNVLFDTDCHRHYLFIEKGKTNAATRLIPVHNRLVELGFLDFLENTKPEDSKGLKVFRSFKTDHYITSKFRDSLDLLNIPKLTYNNRRYSFHSMRHSCITQSVKTNELHMVQRVVGHAISGSGITKKYIDDFELKDMLCVIDCLDW</sequence>
<dbReference type="InterPro" id="IPR011010">
    <property type="entry name" value="DNA_brk_join_enz"/>
</dbReference>
<dbReference type="Gene3D" id="1.10.443.10">
    <property type="entry name" value="Intergrase catalytic core"/>
    <property type="match status" value="1"/>
</dbReference>
<name>A0A3G8LR27_9GAMM</name>
<dbReference type="Proteomes" id="UP000278035">
    <property type="component" value="Chromosome"/>
</dbReference>
<protein>
    <recommendedName>
        <fullName evidence="2">Tyr recombinase domain-containing protein</fullName>
    </recommendedName>
</protein>
<dbReference type="PROSITE" id="PS51898">
    <property type="entry name" value="TYR_RECOMBINASE"/>
    <property type="match status" value="1"/>
</dbReference>
<keyword evidence="1" id="KW-0233">DNA recombination</keyword>
<accession>A0A3G8LR27</accession>
<dbReference type="Pfam" id="PF20172">
    <property type="entry name" value="DUF6538"/>
    <property type="match status" value="1"/>
</dbReference>
<dbReference type="Pfam" id="PF00589">
    <property type="entry name" value="Phage_integrase"/>
    <property type="match status" value="1"/>
</dbReference>
<evidence type="ECO:0000313" key="4">
    <source>
        <dbReference type="Proteomes" id="UP000278035"/>
    </source>
</evidence>
<evidence type="ECO:0000256" key="1">
    <source>
        <dbReference type="ARBA" id="ARBA00023172"/>
    </source>
</evidence>
<dbReference type="InterPro" id="IPR013762">
    <property type="entry name" value="Integrase-like_cat_sf"/>
</dbReference>
<dbReference type="GO" id="GO:0003677">
    <property type="term" value="F:DNA binding"/>
    <property type="evidence" value="ECO:0007669"/>
    <property type="project" value="InterPro"/>
</dbReference>
<dbReference type="GO" id="GO:0015074">
    <property type="term" value="P:DNA integration"/>
    <property type="evidence" value="ECO:0007669"/>
    <property type="project" value="InterPro"/>
</dbReference>
<dbReference type="EMBL" id="CP034015">
    <property type="protein sequence ID" value="AZG71894.1"/>
    <property type="molecule type" value="Genomic_DNA"/>
</dbReference>